<evidence type="ECO:0000259" key="8">
    <source>
        <dbReference type="Pfam" id="PF21604"/>
    </source>
</evidence>
<evidence type="ECO:0000256" key="7">
    <source>
        <dbReference type="SAM" id="SignalP"/>
    </source>
</evidence>
<evidence type="ECO:0000256" key="6">
    <source>
        <dbReference type="ARBA" id="ARBA00023170"/>
    </source>
</evidence>
<keyword evidence="10" id="KW-1185">Reference proteome</keyword>
<evidence type="ECO:0000256" key="4">
    <source>
        <dbReference type="ARBA" id="ARBA00022989"/>
    </source>
</evidence>
<feature type="signal peptide" evidence="7">
    <location>
        <begin position="1"/>
        <end position="19"/>
    </location>
</feature>
<dbReference type="PANTHER" id="PTHR23037:SF45">
    <property type="entry name" value="INTERLEUKIN 13 RECEPTOR SUBUNIT ALPHA 2"/>
    <property type="match status" value="1"/>
</dbReference>
<dbReference type="InterPro" id="IPR036116">
    <property type="entry name" value="FN3_sf"/>
</dbReference>
<accession>A0A9Q1I5U0</accession>
<dbReference type="SUPFAM" id="SSF49265">
    <property type="entry name" value="Fibronectin type III"/>
    <property type="match status" value="2"/>
</dbReference>
<name>A0A9Q1I5U0_CONCO</name>
<feature type="chain" id="PRO_5040454614" description="Cytokine receptor-like factor 2-like D1 domain-containing protein" evidence="7">
    <location>
        <begin position="20"/>
        <end position="223"/>
    </location>
</feature>
<dbReference type="Gene3D" id="2.60.40.10">
    <property type="entry name" value="Immunoglobulins"/>
    <property type="match status" value="2"/>
</dbReference>
<dbReference type="Pfam" id="PF21604">
    <property type="entry name" value="CRLF2_D1"/>
    <property type="match status" value="1"/>
</dbReference>
<reference evidence="9" key="1">
    <citation type="journal article" date="2023" name="Science">
        <title>Genome structures resolve the early diversification of teleost fishes.</title>
        <authorList>
            <person name="Parey E."/>
            <person name="Louis A."/>
            <person name="Montfort J."/>
            <person name="Bouchez O."/>
            <person name="Roques C."/>
            <person name="Iampietro C."/>
            <person name="Lluch J."/>
            <person name="Castinel A."/>
            <person name="Donnadieu C."/>
            <person name="Desvignes T."/>
            <person name="Floi Bucao C."/>
            <person name="Jouanno E."/>
            <person name="Wen M."/>
            <person name="Mejri S."/>
            <person name="Dirks R."/>
            <person name="Jansen H."/>
            <person name="Henkel C."/>
            <person name="Chen W.J."/>
            <person name="Zahm M."/>
            <person name="Cabau C."/>
            <person name="Klopp C."/>
            <person name="Thompson A.W."/>
            <person name="Robinson-Rechavi M."/>
            <person name="Braasch I."/>
            <person name="Lecointre G."/>
            <person name="Bobe J."/>
            <person name="Postlethwait J.H."/>
            <person name="Berthelot C."/>
            <person name="Roest Crollius H."/>
            <person name="Guiguen Y."/>
        </authorList>
    </citation>
    <scope>NUCLEOTIDE SEQUENCE</scope>
    <source>
        <strain evidence="9">Concon-B</strain>
    </source>
</reference>
<keyword evidence="3 7" id="KW-0732">Signal</keyword>
<dbReference type="InterPro" id="IPR003531">
    <property type="entry name" value="Hempt_rcpt_S_F1_CS"/>
</dbReference>
<dbReference type="PROSITE" id="PS01355">
    <property type="entry name" value="HEMATOPO_REC_S_F1"/>
    <property type="match status" value="1"/>
</dbReference>
<gene>
    <name evidence="9" type="ORF">COCON_G00052970</name>
</gene>
<dbReference type="InterPro" id="IPR013783">
    <property type="entry name" value="Ig-like_fold"/>
</dbReference>
<dbReference type="InterPro" id="IPR048651">
    <property type="entry name" value="CRLF2-like_D1"/>
</dbReference>
<proteinExistence type="predicted"/>
<evidence type="ECO:0000256" key="2">
    <source>
        <dbReference type="ARBA" id="ARBA00022692"/>
    </source>
</evidence>
<comment type="subcellular location">
    <subcellularLocation>
        <location evidence="1">Membrane</location>
        <topology evidence="1">Single-pass membrane protein</topology>
    </subcellularLocation>
</comment>
<evidence type="ECO:0000313" key="10">
    <source>
        <dbReference type="Proteomes" id="UP001152803"/>
    </source>
</evidence>
<evidence type="ECO:0000256" key="3">
    <source>
        <dbReference type="ARBA" id="ARBA00022729"/>
    </source>
</evidence>
<keyword evidence="2" id="KW-0812">Transmembrane</keyword>
<evidence type="ECO:0000313" key="9">
    <source>
        <dbReference type="EMBL" id="KAJ8282778.1"/>
    </source>
</evidence>
<protein>
    <recommendedName>
        <fullName evidence="8">Cytokine receptor-like factor 2-like D1 domain-containing protein</fullName>
    </recommendedName>
</protein>
<dbReference type="OrthoDB" id="8942047at2759"/>
<keyword evidence="4" id="KW-1133">Transmembrane helix</keyword>
<keyword evidence="6" id="KW-0675">Receptor</keyword>
<feature type="domain" description="Cytokine receptor-like factor 2-like D1" evidence="8">
    <location>
        <begin position="27"/>
        <end position="59"/>
    </location>
</feature>
<keyword evidence="5" id="KW-0472">Membrane</keyword>
<dbReference type="EMBL" id="JAFJMO010000003">
    <property type="protein sequence ID" value="KAJ8282778.1"/>
    <property type="molecule type" value="Genomic_DNA"/>
</dbReference>
<evidence type="ECO:0000256" key="5">
    <source>
        <dbReference type="ARBA" id="ARBA00023136"/>
    </source>
</evidence>
<organism evidence="9 10">
    <name type="scientific">Conger conger</name>
    <name type="common">Conger eel</name>
    <name type="synonym">Muraena conger</name>
    <dbReference type="NCBI Taxonomy" id="82655"/>
    <lineage>
        <taxon>Eukaryota</taxon>
        <taxon>Metazoa</taxon>
        <taxon>Chordata</taxon>
        <taxon>Craniata</taxon>
        <taxon>Vertebrata</taxon>
        <taxon>Euteleostomi</taxon>
        <taxon>Actinopterygii</taxon>
        <taxon>Neopterygii</taxon>
        <taxon>Teleostei</taxon>
        <taxon>Anguilliformes</taxon>
        <taxon>Congridae</taxon>
        <taxon>Conger</taxon>
    </lineage>
</organism>
<dbReference type="AlphaFoldDB" id="A0A9Q1I5U0"/>
<dbReference type="GO" id="GO:0004896">
    <property type="term" value="F:cytokine receptor activity"/>
    <property type="evidence" value="ECO:0007669"/>
    <property type="project" value="InterPro"/>
</dbReference>
<dbReference type="GO" id="GO:0009897">
    <property type="term" value="C:external side of plasma membrane"/>
    <property type="evidence" value="ECO:0007669"/>
    <property type="project" value="TreeGrafter"/>
</dbReference>
<sequence>MAGIAVLLLMAVLLTEGQADTSIPRIQEVNYTFHHRREKRSYRECATYLLQNGLTVGCRLPYTRVLKFHKLHTRLFMDNSSSVQIIDLKHEVKLNPPHHLLLEEKEDEGNAELWLRWNVSCPSKCVESEVRYSKPGSTLWKITVPMIGYSFTLPFFSPEDMYEFQVRIRVPDDCAQSKYWSDWSAPVVWGPKLQPNSAGYRPWRPVSAVFWSGLAAVVLAQTG</sequence>
<comment type="caution">
    <text evidence="9">The sequence shown here is derived from an EMBL/GenBank/DDBJ whole genome shotgun (WGS) entry which is preliminary data.</text>
</comment>
<dbReference type="Proteomes" id="UP001152803">
    <property type="component" value="Unassembled WGS sequence"/>
</dbReference>
<evidence type="ECO:0000256" key="1">
    <source>
        <dbReference type="ARBA" id="ARBA00004167"/>
    </source>
</evidence>
<dbReference type="PANTHER" id="PTHR23037">
    <property type="entry name" value="CYTOKINE RECEPTOR"/>
    <property type="match status" value="1"/>
</dbReference>